<feature type="domain" description="Nudix hydrolase" evidence="2">
    <location>
        <begin position="13"/>
        <end position="75"/>
    </location>
</feature>
<accession>A0A1R3VDI6</accession>
<feature type="region of interest" description="Disordered" evidence="1">
    <location>
        <begin position="116"/>
        <end position="143"/>
    </location>
</feature>
<evidence type="ECO:0000256" key="1">
    <source>
        <dbReference type="SAM" id="MobiDB-lite"/>
    </source>
</evidence>
<dbReference type="AlphaFoldDB" id="A0A1R3VDI6"/>
<gene>
    <name evidence="3" type="ORF">BQ8794_50026</name>
</gene>
<keyword evidence="4" id="KW-1185">Reference proteome</keyword>
<dbReference type="Proteomes" id="UP000188388">
    <property type="component" value="Unassembled WGS sequence"/>
</dbReference>
<dbReference type="Pfam" id="PF00293">
    <property type="entry name" value="NUDIX"/>
    <property type="match status" value="1"/>
</dbReference>
<dbReference type="InterPro" id="IPR015797">
    <property type="entry name" value="NUDIX_hydrolase-like_dom_sf"/>
</dbReference>
<dbReference type="InterPro" id="IPR000086">
    <property type="entry name" value="NUDIX_hydrolase_dom"/>
</dbReference>
<evidence type="ECO:0000313" key="4">
    <source>
        <dbReference type="Proteomes" id="UP000188388"/>
    </source>
</evidence>
<proteinExistence type="predicted"/>
<evidence type="ECO:0000313" key="3">
    <source>
        <dbReference type="EMBL" id="SIT57924.1"/>
    </source>
</evidence>
<dbReference type="Gene3D" id="3.90.79.10">
    <property type="entry name" value="Nucleoside Triphosphate Pyrophosphohydrolase"/>
    <property type="match status" value="1"/>
</dbReference>
<reference evidence="4" key="1">
    <citation type="submission" date="2017-01" db="EMBL/GenBank/DDBJ databases">
        <authorList>
            <person name="Brunel B."/>
        </authorList>
    </citation>
    <scope>NUCLEOTIDE SEQUENCE [LARGE SCALE GENOMIC DNA]</scope>
</reference>
<dbReference type="EMBL" id="FTPD01000045">
    <property type="protein sequence ID" value="SIT57924.1"/>
    <property type="molecule type" value="Genomic_DNA"/>
</dbReference>
<evidence type="ECO:0000259" key="2">
    <source>
        <dbReference type="Pfam" id="PF00293"/>
    </source>
</evidence>
<organism evidence="3 4">
    <name type="scientific">Mesorhizobium prunaredense</name>
    <dbReference type="NCBI Taxonomy" id="1631249"/>
    <lineage>
        <taxon>Bacteria</taxon>
        <taxon>Pseudomonadati</taxon>
        <taxon>Pseudomonadota</taxon>
        <taxon>Alphaproteobacteria</taxon>
        <taxon>Hyphomicrobiales</taxon>
        <taxon>Phyllobacteriaceae</taxon>
        <taxon>Mesorhizobium</taxon>
    </lineage>
</organism>
<dbReference type="GO" id="GO:0003824">
    <property type="term" value="F:catalytic activity"/>
    <property type="evidence" value="ECO:0007669"/>
    <property type="project" value="UniProtKB-ARBA"/>
</dbReference>
<sequence>MIGWMARHEAMAKRSAGILPYRRSTNELQVLLVHPGGPFWQSRDLGAWSIAKGEYGDDEPPEAAARREFVEENRLGALGSAASAGSAAPARRQAYYGLRRRRRFRCRHLAQQHLRDGMAAAQRSHADISRDRSRRVVRPRNGPGKVACRPAAFSRPACGVSLSVESMAD</sequence>
<protein>
    <recommendedName>
        <fullName evidence="2">Nudix hydrolase domain-containing protein</fullName>
    </recommendedName>
</protein>
<name>A0A1R3VDI6_9HYPH</name>
<dbReference type="SUPFAM" id="SSF55811">
    <property type="entry name" value="Nudix"/>
    <property type="match status" value="1"/>
</dbReference>